<evidence type="ECO:0000259" key="4">
    <source>
        <dbReference type="Pfam" id="PF00085"/>
    </source>
</evidence>
<dbReference type="RefSeq" id="WP_150076324.1">
    <property type="nucleotide sequence ID" value="NZ_VWOX01000005.1"/>
</dbReference>
<keyword evidence="3" id="KW-0732">Signal</keyword>
<dbReference type="InterPro" id="IPR013766">
    <property type="entry name" value="Thioredoxin_domain"/>
</dbReference>
<dbReference type="PROSITE" id="PS00194">
    <property type="entry name" value="THIOREDOXIN_1"/>
    <property type="match status" value="1"/>
</dbReference>
<keyword evidence="1" id="KW-0676">Redox-active center</keyword>
<dbReference type="Pfam" id="PF00085">
    <property type="entry name" value="Thioredoxin"/>
    <property type="match status" value="1"/>
</dbReference>
<comment type="caution">
    <text evidence="5">The sequence shown here is derived from an EMBL/GenBank/DDBJ whole genome shotgun (WGS) entry which is preliminary data.</text>
</comment>
<organism evidence="5 6">
    <name type="scientific">Roseiconus nitratireducens</name>
    <dbReference type="NCBI Taxonomy" id="2605748"/>
    <lineage>
        <taxon>Bacteria</taxon>
        <taxon>Pseudomonadati</taxon>
        <taxon>Planctomycetota</taxon>
        <taxon>Planctomycetia</taxon>
        <taxon>Pirellulales</taxon>
        <taxon>Pirellulaceae</taxon>
        <taxon>Roseiconus</taxon>
    </lineage>
</organism>
<evidence type="ECO:0000313" key="6">
    <source>
        <dbReference type="Proteomes" id="UP000324479"/>
    </source>
</evidence>
<dbReference type="InterPro" id="IPR036249">
    <property type="entry name" value="Thioredoxin-like_sf"/>
</dbReference>
<evidence type="ECO:0000256" key="1">
    <source>
        <dbReference type="ARBA" id="ARBA00023284"/>
    </source>
</evidence>
<reference evidence="5 6" key="1">
    <citation type="submission" date="2019-08" db="EMBL/GenBank/DDBJ databases">
        <authorList>
            <person name="Dhanesh K."/>
            <person name="Kumar G."/>
            <person name="Sasikala C."/>
            <person name="Venkata Ramana C."/>
        </authorList>
    </citation>
    <scope>NUCLEOTIDE SEQUENCE [LARGE SCALE GENOMIC DNA]</scope>
    <source>
        <strain evidence="5 6">JC645</strain>
    </source>
</reference>
<evidence type="ECO:0000313" key="5">
    <source>
        <dbReference type="EMBL" id="KAA5543575.1"/>
    </source>
</evidence>
<dbReference type="EMBL" id="VWOX01000005">
    <property type="protein sequence ID" value="KAA5543575.1"/>
    <property type="molecule type" value="Genomic_DNA"/>
</dbReference>
<dbReference type="CDD" id="cd02947">
    <property type="entry name" value="TRX_family"/>
    <property type="match status" value="1"/>
</dbReference>
<dbReference type="Gene3D" id="3.40.30.10">
    <property type="entry name" value="Glutaredoxin"/>
    <property type="match status" value="1"/>
</dbReference>
<proteinExistence type="predicted"/>
<feature type="compositionally biased region" description="Low complexity" evidence="2">
    <location>
        <begin position="143"/>
        <end position="154"/>
    </location>
</feature>
<keyword evidence="6" id="KW-1185">Reference proteome</keyword>
<name>A0A5M6DEG5_9BACT</name>
<gene>
    <name evidence="5" type="ORF">FYK55_10185</name>
</gene>
<feature type="domain" description="Thioredoxin" evidence="4">
    <location>
        <begin position="52"/>
        <end position="136"/>
    </location>
</feature>
<protein>
    <submittedName>
        <fullName evidence="5">Thioredoxin family protein</fullName>
    </submittedName>
</protein>
<dbReference type="AlphaFoldDB" id="A0A5M6DEG5"/>
<evidence type="ECO:0000256" key="2">
    <source>
        <dbReference type="SAM" id="MobiDB-lite"/>
    </source>
</evidence>
<dbReference type="Proteomes" id="UP000324479">
    <property type="component" value="Unassembled WGS sequence"/>
</dbReference>
<dbReference type="InterPro" id="IPR017937">
    <property type="entry name" value="Thioredoxin_CS"/>
</dbReference>
<feature type="signal peptide" evidence="3">
    <location>
        <begin position="1"/>
        <end position="20"/>
    </location>
</feature>
<sequence length="168" mass="18457">MKFAFAITCNLMALIASASAAGSHQIAEDVVPRQPTTVNAANQVVPTPTPHAVRDHKADRIVVYSATWCGPCQRLKPVLATLKQEGYKVEHLDIDRDADKLKYSHRSVPTIYFLRGETVVGKVIGYRSKDQITRMLVTSPDRLAPQKPLAPKPLNESVTHSVAGVSRF</sequence>
<dbReference type="SUPFAM" id="SSF52833">
    <property type="entry name" value="Thioredoxin-like"/>
    <property type="match status" value="1"/>
</dbReference>
<evidence type="ECO:0000256" key="3">
    <source>
        <dbReference type="SAM" id="SignalP"/>
    </source>
</evidence>
<accession>A0A5M6DEG5</accession>
<feature type="region of interest" description="Disordered" evidence="2">
    <location>
        <begin position="143"/>
        <end position="168"/>
    </location>
</feature>
<feature type="chain" id="PRO_5024391858" evidence="3">
    <location>
        <begin position="21"/>
        <end position="168"/>
    </location>
</feature>